<dbReference type="EMBL" id="JBAMMX010000015">
    <property type="protein sequence ID" value="KAK6927166.1"/>
    <property type="molecule type" value="Genomic_DNA"/>
</dbReference>
<evidence type="ECO:0000256" key="1">
    <source>
        <dbReference type="SAM" id="MobiDB-lite"/>
    </source>
</evidence>
<reference evidence="2 3" key="1">
    <citation type="submission" date="2023-12" db="EMBL/GenBank/DDBJ databases">
        <title>A high-quality genome assembly for Dillenia turbinata (Dilleniales).</title>
        <authorList>
            <person name="Chanderbali A."/>
        </authorList>
    </citation>
    <scope>NUCLEOTIDE SEQUENCE [LARGE SCALE GENOMIC DNA]</scope>
    <source>
        <strain evidence="2">LSX21</strain>
        <tissue evidence="2">Leaf</tissue>
    </source>
</reference>
<comment type="caution">
    <text evidence="2">The sequence shown here is derived from an EMBL/GenBank/DDBJ whole genome shotgun (WGS) entry which is preliminary data.</text>
</comment>
<feature type="compositionally biased region" description="Low complexity" evidence="1">
    <location>
        <begin position="1"/>
        <end position="14"/>
    </location>
</feature>
<sequence>MENFASKTTKASLTKAKKGKSKSDAQSDEASAASANDFDDLVLDQDARARLLAEDDKDKSPDVVPNNRPLFTSVRYISQLTRKDA</sequence>
<protein>
    <submittedName>
        <fullName evidence="2">Uncharacterized protein</fullName>
    </submittedName>
</protein>
<evidence type="ECO:0000313" key="2">
    <source>
        <dbReference type="EMBL" id="KAK6927166.1"/>
    </source>
</evidence>
<name>A0AAN8Z6X0_9MAGN</name>
<accession>A0AAN8Z6X0</accession>
<keyword evidence="3" id="KW-1185">Reference proteome</keyword>
<gene>
    <name evidence="2" type="ORF">RJ641_008885</name>
</gene>
<proteinExistence type="predicted"/>
<organism evidence="2 3">
    <name type="scientific">Dillenia turbinata</name>
    <dbReference type="NCBI Taxonomy" id="194707"/>
    <lineage>
        <taxon>Eukaryota</taxon>
        <taxon>Viridiplantae</taxon>
        <taxon>Streptophyta</taxon>
        <taxon>Embryophyta</taxon>
        <taxon>Tracheophyta</taxon>
        <taxon>Spermatophyta</taxon>
        <taxon>Magnoliopsida</taxon>
        <taxon>eudicotyledons</taxon>
        <taxon>Gunneridae</taxon>
        <taxon>Pentapetalae</taxon>
        <taxon>Dilleniales</taxon>
        <taxon>Dilleniaceae</taxon>
        <taxon>Dillenia</taxon>
    </lineage>
</organism>
<dbReference type="AlphaFoldDB" id="A0AAN8Z6X0"/>
<evidence type="ECO:0000313" key="3">
    <source>
        <dbReference type="Proteomes" id="UP001370490"/>
    </source>
</evidence>
<feature type="region of interest" description="Disordered" evidence="1">
    <location>
        <begin position="1"/>
        <end position="39"/>
    </location>
</feature>
<dbReference type="Proteomes" id="UP001370490">
    <property type="component" value="Unassembled WGS sequence"/>
</dbReference>